<accession>A0A916Y5K0</accession>
<feature type="signal peptide" evidence="2">
    <location>
        <begin position="1"/>
        <end position="21"/>
    </location>
</feature>
<evidence type="ECO:0000256" key="1">
    <source>
        <dbReference type="ARBA" id="ARBA00022729"/>
    </source>
</evidence>
<dbReference type="PANTHER" id="PTHR30535:SF34">
    <property type="entry name" value="MOLYBDATE-BINDING PROTEIN MOLA"/>
    <property type="match status" value="1"/>
</dbReference>
<organism evidence="4 5">
    <name type="scientific">Croceicoccus pelagius</name>
    <dbReference type="NCBI Taxonomy" id="1703341"/>
    <lineage>
        <taxon>Bacteria</taxon>
        <taxon>Pseudomonadati</taxon>
        <taxon>Pseudomonadota</taxon>
        <taxon>Alphaproteobacteria</taxon>
        <taxon>Sphingomonadales</taxon>
        <taxon>Erythrobacteraceae</taxon>
        <taxon>Croceicoccus</taxon>
    </lineage>
</organism>
<dbReference type="AlphaFoldDB" id="A0A916Y5K0"/>
<dbReference type="PANTHER" id="PTHR30535">
    <property type="entry name" value="VITAMIN B12-BINDING PROTEIN"/>
    <property type="match status" value="1"/>
</dbReference>
<name>A0A916Y5K0_9SPHN</name>
<dbReference type="Proteomes" id="UP000598997">
    <property type="component" value="Unassembled WGS sequence"/>
</dbReference>
<reference evidence="4 5" key="1">
    <citation type="journal article" date="2014" name="Int. J. Syst. Evol. Microbiol.">
        <title>Complete genome sequence of Corynebacterium casei LMG S-19264T (=DSM 44701T), isolated from a smear-ripened cheese.</title>
        <authorList>
            <consortium name="US DOE Joint Genome Institute (JGI-PGF)"/>
            <person name="Walter F."/>
            <person name="Albersmeier A."/>
            <person name="Kalinowski J."/>
            <person name="Ruckert C."/>
        </authorList>
    </citation>
    <scope>NUCLEOTIDE SEQUENCE [LARGE SCALE GENOMIC DNA]</scope>
    <source>
        <strain evidence="4 5">CGMCC 1.15358</strain>
    </source>
</reference>
<keyword evidence="5" id="KW-1185">Reference proteome</keyword>
<protein>
    <submittedName>
        <fullName evidence="4">Cobalamin ABC transporter substrate-binding protein</fullName>
    </submittedName>
</protein>
<evidence type="ECO:0000313" key="4">
    <source>
        <dbReference type="EMBL" id="GGD32002.1"/>
    </source>
</evidence>
<dbReference type="InterPro" id="IPR054828">
    <property type="entry name" value="Vit_B12_bind_prot"/>
</dbReference>
<gene>
    <name evidence="4" type="ORF">GCM10010989_02550</name>
</gene>
<dbReference type="EMBL" id="BMIO01000001">
    <property type="protein sequence ID" value="GGD32002.1"/>
    <property type="molecule type" value="Genomic_DNA"/>
</dbReference>
<evidence type="ECO:0000259" key="3">
    <source>
        <dbReference type="PROSITE" id="PS50983"/>
    </source>
</evidence>
<evidence type="ECO:0000313" key="5">
    <source>
        <dbReference type="Proteomes" id="UP000598997"/>
    </source>
</evidence>
<dbReference type="SUPFAM" id="SSF53807">
    <property type="entry name" value="Helical backbone' metal receptor"/>
    <property type="match status" value="1"/>
</dbReference>
<dbReference type="Pfam" id="PF01497">
    <property type="entry name" value="Peripla_BP_2"/>
    <property type="match status" value="1"/>
</dbReference>
<dbReference type="NCBIfam" id="NF038402">
    <property type="entry name" value="TroA_like"/>
    <property type="match status" value="1"/>
</dbReference>
<feature type="chain" id="PRO_5037264020" evidence="2">
    <location>
        <begin position="22"/>
        <end position="271"/>
    </location>
</feature>
<proteinExistence type="predicted"/>
<comment type="caution">
    <text evidence="4">The sequence shown here is derived from an EMBL/GenBank/DDBJ whole genome shotgun (WGS) entry which is preliminary data.</text>
</comment>
<feature type="domain" description="Fe/B12 periplasmic-binding" evidence="3">
    <location>
        <begin position="31"/>
        <end position="271"/>
    </location>
</feature>
<sequence>MRRGAHIAVLVSMLAAACAPAPDGTAAKAPRIVSLNPCADAILAEVAPDHLLAVSHYSYDPASSSMGVAQAMRFAATSGSAEEIAKLDPDIVVAATFLPPATERALAAMGYRVVKTGSIASLDDALQQVRDLADLAGEQEAGERLVVQIEASLIAARPLEQEPVSALVWQAGGLVPGEQTLVSDLLRHTGFTNFSAGRGLGQGAVVPLEDVLADPPQVILNAGNGRMQNHPALGKLADRTTEFDTRLTWCGGPTIIAAAARLSEIRDGLTR</sequence>
<dbReference type="PROSITE" id="PS50983">
    <property type="entry name" value="FE_B12_PBP"/>
    <property type="match status" value="1"/>
</dbReference>
<keyword evidence="1 2" id="KW-0732">Signal</keyword>
<dbReference type="InterPro" id="IPR002491">
    <property type="entry name" value="ABC_transptr_periplasmic_BD"/>
</dbReference>
<dbReference type="Gene3D" id="3.40.50.1980">
    <property type="entry name" value="Nitrogenase molybdenum iron protein domain"/>
    <property type="match status" value="2"/>
</dbReference>
<evidence type="ECO:0000256" key="2">
    <source>
        <dbReference type="SAM" id="SignalP"/>
    </source>
</evidence>
<dbReference type="PROSITE" id="PS51257">
    <property type="entry name" value="PROKAR_LIPOPROTEIN"/>
    <property type="match status" value="1"/>
</dbReference>
<dbReference type="InterPro" id="IPR050902">
    <property type="entry name" value="ABC_Transporter_SBP"/>
</dbReference>